<evidence type="ECO:0000256" key="1">
    <source>
        <dbReference type="ARBA" id="ARBA00008635"/>
    </source>
</evidence>
<dbReference type="AlphaFoldDB" id="A0A934K2S1"/>
<dbReference type="GO" id="GO:0046872">
    <property type="term" value="F:metal ion binding"/>
    <property type="evidence" value="ECO:0007669"/>
    <property type="project" value="UniProtKB-KW"/>
</dbReference>
<dbReference type="Gene3D" id="1.20.120.450">
    <property type="entry name" value="dinb family like domain"/>
    <property type="match status" value="1"/>
</dbReference>
<feature type="binding site" evidence="3">
    <location>
        <position position="47"/>
    </location>
    <ligand>
        <name>a divalent metal cation</name>
        <dbReference type="ChEBI" id="CHEBI:60240"/>
    </ligand>
</feature>
<evidence type="ECO:0000313" key="4">
    <source>
        <dbReference type="EMBL" id="MBJ7597839.1"/>
    </source>
</evidence>
<evidence type="ECO:0000313" key="5">
    <source>
        <dbReference type="Proteomes" id="UP000612893"/>
    </source>
</evidence>
<dbReference type="RefSeq" id="WP_338200375.1">
    <property type="nucleotide sequence ID" value="NZ_JAEKNR010000082.1"/>
</dbReference>
<sequence>MDALRTLFRHHAWATLRLIDHCEGLPAERLKETVPGTAGPILATLVHLLAADQRYLRHMDDQAAVRRIHESEPATLVELRAAMQAQAARWDALVGRADELDVTLPRHQDPDIPHAQNLLFLQAIHHGNDHRTHVCTILGALDLEVPDLSGWAYWSV</sequence>
<keyword evidence="2 3" id="KW-0479">Metal-binding</keyword>
<organism evidence="4 5">
    <name type="scientific">Candidatus Nephthysia bennettiae</name>
    <dbReference type="NCBI Taxonomy" id="3127016"/>
    <lineage>
        <taxon>Bacteria</taxon>
        <taxon>Bacillati</taxon>
        <taxon>Candidatus Dormiibacterota</taxon>
        <taxon>Candidatus Dormibacteria</taxon>
        <taxon>Candidatus Dormibacterales</taxon>
        <taxon>Candidatus Dormibacteraceae</taxon>
        <taxon>Candidatus Nephthysia</taxon>
    </lineage>
</organism>
<name>A0A934K2S1_9BACT</name>
<dbReference type="InterPro" id="IPR007837">
    <property type="entry name" value="DinB"/>
</dbReference>
<dbReference type="Pfam" id="PF05163">
    <property type="entry name" value="DinB"/>
    <property type="match status" value="1"/>
</dbReference>
<proteinExistence type="inferred from homology"/>
<comment type="similarity">
    <text evidence="1">Belongs to the DinB family.</text>
</comment>
<protein>
    <submittedName>
        <fullName evidence="4">DinB family protein</fullName>
    </submittedName>
</protein>
<dbReference type="Proteomes" id="UP000612893">
    <property type="component" value="Unassembled WGS sequence"/>
</dbReference>
<dbReference type="SUPFAM" id="SSF109854">
    <property type="entry name" value="DinB/YfiT-like putative metalloenzymes"/>
    <property type="match status" value="1"/>
</dbReference>
<keyword evidence="5" id="KW-1185">Reference proteome</keyword>
<feature type="binding site" evidence="3">
    <location>
        <position position="126"/>
    </location>
    <ligand>
        <name>a divalent metal cation</name>
        <dbReference type="ChEBI" id="CHEBI:60240"/>
    </ligand>
</feature>
<dbReference type="EMBL" id="JAEKNR010000082">
    <property type="protein sequence ID" value="MBJ7597839.1"/>
    <property type="molecule type" value="Genomic_DNA"/>
</dbReference>
<evidence type="ECO:0000256" key="2">
    <source>
        <dbReference type="ARBA" id="ARBA00022723"/>
    </source>
</evidence>
<gene>
    <name evidence="4" type="ORF">JF922_07105</name>
</gene>
<comment type="caution">
    <text evidence="4">The sequence shown here is derived from an EMBL/GenBank/DDBJ whole genome shotgun (WGS) entry which is preliminary data.</text>
</comment>
<dbReference type="InterPro" id="IPR034660">
    <property type="entry name" value="DinB/YfiT-like"/>
</dbReference>
<evidence type="ECO:0000256" key="3">
    <source>
        <dbReference type="PIRSR" id="PIRSR607837-1"/>
    </source>
</evidence>
<feature type="binding site" evidence="3">
    <location>
        <position position="130"/>
    </location>
    <ligand>
        <name>a divalent metal cation</name>
        <dbReference type="ChEBI" id="CHEBI:60240"/>
    </ligand>
</feature>
<accession>A0A934K2S1</accession>
<reference evidence="4" key="1">
    <citation type="submission" date="2020-10" db="EMBL/GenBank/DDBJ databases">
        <title>Ca. Dormibacterota MAGs.</title>
        <authorList>
            <person name="Montgomery K."/>
        </authorList>
    </citation>
    <scope>NUCLEOTIDE SEQUENCE [LARGE SCALE GENOMIC DNA]</scope>
    <source>
        <strain evidence="4">SC8812_S17_10</strain>
    </source>
</reference>